<dbReference type="PROSITE" id="PS00518">
    <property type="entry name" value="ZF_RING_1"/>
    <property type="match status" value="1"/>
</dbReference>
<sequence>MVDNINTNSEQRQFNGGGNGLNNSNNISRKKGNNGVGGGDLTASPKYNKTNSRGYNREIQQQKQNRGHNNNNTNNNTREQRNSGNARYRNNEQNKPYGNERSDHVDVDDDNVDDDVTSDVFDFDDQYSHKRGSVSGTKKTNMSHLLNFHYLDKQRNNIRGNRRSSNSGYYSNNRWISNGNSSYRQSFSKEQFLQANCQFVVQKGLIDYSVHFADPDLAIDWSCVEQVRLHSMQTLKCPICLSEPQAGKITRCGHVYCWSCLLHYLALSDKPWRKCPVCSESIYKQDIRSVRGITSRSLKAGDWIKFRLMCRERGSVLFFPRNNFNANVLQHEPECLVMEANKQQYAHLLSADNEIILNEIIEKEKLELLNQLEYDGDQPEACFIKQALEENSAREKLVRERVDIKKNIEEIKVTLKPAKEEVEEKLLPIKPVLVYDDAFDNVIVSTQEENFDIHTEEKPDTNITLTSDKNHSQPVSASNIQSTRHYFYQADDIYHAYLNGFNTRMLLHEYSSYQQCPDELHVRVEAIESFFMTEELRSQFRSLSHLPLTCEFQVIEIRLHPPIISPLTMQFFTEEIHRRRQHRTRKERLEKRRQQEAEFVEKEIHRRRQHRTRKERLEKRRQQEAEFVESQKLFSHYPPEMMYIPQETFPVNGINSVEEFPAMISTATSSSPPSASIQLSDENFSPPTNVSFAQMLKQQAPANSKPIIINKPIATKTSTIEISTKTKKNKKKKGDNDSDDDQINDNDEYYAAVPNFHSSFSLEGVFDRLKLVNGEEHPVSAGSEVTGNVTTKKKNKKTKQILFATGMGGQAKL</sequence>
<proteinExistence type="inferred from homology"/>
<reference evidence="12" key="1">
    <citation type="submission" date="2021-02" db="EMBL/GenBank/DDBJ databases">
        <authorList>
            <person name="Nowell W R."/>
        </authorList>
    </citation>
    <scope>NUCLEOTIDE SEQUENCE</scope>
</reference>
<dbReference type="GO" id="GO:0000976">
    <property type="term" value="F:transcription cis-regulatory region binding"/>
    <property type="evidence" value="ECO:0007669"/>
    <property type="project" value="TreeGrafter"/>
</dbReference>
<dbReference type="SMART" id="SM00184">
    <property type="entry name" value="RING"/>
    <property type="match status" value="1"/>
</dbReference>
<keyword evidence="4" id="KW-0479">Metal-binding</keyword>
<comment type="caution">
    <text evidence="12">The sequence shown here is derived from an EMBL/GenBank/DDBJ whole genome shotgun (WGS) entry which is preliminary data.</text>
</comment>
<evidence type="ECO:0000256" key="8">
    <source>
        <dbReference type="ARBA" id="ARBA00035390"/>
    </source>
</evidence>
<feature type="region of interest" description="Disordered" evidence="10">
    <location>
        <begin position="724"/>
        <end position="745"/>
    </location>
</feature>
<dbReference type="InterPro" id="IPR017907">
    <property type="entry name" value="Znf_RING_CS"/>
</dbReference>
<dbReference type="PANTHER" id="PTHR12983:SF9">
    <property type="entry name" value="E3 UBIQUITIN-PROTEIN LIGASE RNF10"/>
    <property type="match status" value="1"/>
</dbReference>
<evidence type="ECO:0000313" key="12">
    <source>
        <dbReference type="EMBL" id="CAF1219221.1"/>
    </source>
</evidence>
<feature type="compositionally biased region" description="Low complexity" evidence="10">
    <location>
        <begin position="61"/>
        <end position="77"/>
    </location>
</feature>
<dbReference type="GO" id="GO:0005737">
    <property type="term" value="C:cytoplasm"/>
    <property type="evidence" value="ECO:0007669"/>
    <property type="project" value="UniProtKB-SubCell"/>
</dbReference>
<evidence type="ECO:0000256" key="10">
    <source>
        <dbReference type="SAM" id="MobiDB-lite"/>
    </source>
</evidence>
<comment type="similarity">
    <text evidence="2">Belongs to the RNF10 family.</text>
</comment>
<feature type="compositionally biased region" description="Acidic residues" evidence="10">
    <location>
        <begin position="106"/>
        <end position="119"/>
    </location>
</feature>
<evidence type="ECO:0000256" key="9">
    <source>
        <dbReference type="PROSITE-ProRule" id="PRU00175"/>
    </source>
</evidence>
<keyword evidence="6" id="KW-0862">Zinc</keyword>
<evidence type="ECO:0000256" key="4">
    <source>
        <dbReference type="ARBA" id="ARBA00022723"/>
    </source>
</evidence>
<keyword evidence="3" id="KW-0963">Cytoplasm</keyword>
<dbReference type="Proteomes" id="UP000663845">
    <property type="component" value="Unassembled WGS sequence"/>
</dbReference>
<protein>
    <recommendedName>
        <fullName evidence="7">E3 ubiquitin-protein ligase RNF10</fullName>
    </recommendedName>
    <alternativeName>
        <fullName evidence="8">RING finger protein 10</fullName>
    </alternativeName>
</protein>
<dbReference type="InterPro" id="IPR001841">
    <property type="entry name" value="Znf_RING"/>
</dbReference>
<evidence type="ECO:0000313" key="13">
    <source>
        <dbReference type="Proteomes" id="UP000663845"/>
    </source>
</evidence>
<dbReference type="PANTHER" id="PTHR12983">
    <property type="entry name" value="RING FINGER 10 FAMILY MEMBER"/>
    <property type="match status" value="1"/>
</dbReference>
<organism evidence="12 13">
    <name type="scientific">Adineta steineri</name>
    <dbReference type="NCBI Taxonomy" id="433720"/>
    <lineage>
        <taxon>Eukaryota</taxon>
        <taxon>Metazoa</taxon>
        <taxon>Spiralia</taxon>
        <taxon>Gnathifera</taxon>
        <taxon>Rotifera</taxon>
        <taxon>Eurotatoria</taxon>
        <taxon>Bdelloidea</taxon>
        <taxon>Adinetida</taxon>
        <taxon>Adinetidae</taxon>
        <taxon>Adineta</taxon>
    </lineage>
</organism>
<dbReference type="PROSITE" id="PS50089">
    <property type="entry name" value="ZF_RING_2"/>
    <property type="match status" value="1"/>
</dbReference>
<dbReference type="InterPro" id="IPR039739">
    <property type="entry name" value="MAG2/RNF10"/>
</dbReference>
<evidence type="ECO:0000256" key="1">
    <source>
        <dbReference type="ARBA" id="ARBA00004496"/>
    </source>
</evidence>
<dbReference type="CDD" id="cd16536">
    <property type="entry name" value="RING-HC_RNF10"/>
    <property type="match status" value="1"/>
</dbReference>
<keyword evidence="5 9" id="KW-0863">Zinc-finger</keyword>
<feature type="compositionally biased region" description="Polar residues" evidence="10">
    <location>
        <begin position="45"/>
        <end position="54"/>
    </location>
</feature>
<evidence type="ECO:0000256" key="2">
    <source>
        <dbReference type="ARBA" id="ARBA00008117"/>
    </source>
</evidence>
<evidence type="ECO:0000256" key="6">
    <source>
        <dbReference type="ARBA" id="ARBA00022833"/>
    </source>
</evidence>
<evidence type="ECO:0000259" key="11">
    <source>
        <dbReference type="PROSITE" id="PS50089"/>
    </source>
</evidence>
<gene>
    <name evidence="12" type="ORF">JYZ213_LOCUS27906</name>
</gene>
<evidence type="ECO:0000256" key="7">
    <source>
        <dbReference type="ARBA" id="ARBA00035131"/>
    </source>
</evidence>
<dbReference type="InterPro" id="IPR018957">
    <property type="entry name" value="Znf_C3HC4_RING-type"/>
</dbReference>
<feature type="region of interest" description="Disordered" evidence="10">
    <location>
        <begin position="1"/>
        <end position="119"/>
    </location>
</feature>
<dbReference type="GO" id="GO:0008270">
    <property type="term" value="F:zinc ion binding"/>
    <property type="evidence" value="ECO:0007669"/>
    <property type="project" value="UniProtKB-KW"/>
</dbReference>
<dbReference type="GO" id="GO:0045944">
    <property type="term" value="P:positive regulation of transcription by RNA polymerase II"/>
    <property type="evidence" value="ECO:0007669"/>
    <property type="project" value="TreeGrafter"/>
</dbReference>
<evidence type="ECO:0000256" key="3">
    <source>
        <dbReference type="ARBA" id="ARBA00022490"/>
    </source>
</evidence>
<dbReference type="SUPFAM" id="SSF57850">
    <property type="entry name" value="RING/U-box"/>
    <property type="match status" value="1"/>
</dbReference>
<accession>A0A814XR05</accession>
<feature type="domain" description="RING-type" evidence="11">
    <location>
        <begin position="237"/>
        <end position="279"/>
    </location>
</feature>
<evidence type="ECO:0000256" key="5">
    <source>
        <dbReference type="ARBA" id="ARBA00022771"/>
    </source>
</evidence>
<comment type="subcellular location">
    <subcellularLocation>
        <location evidence="1">Cytoplasm</location>
    </subcellularLocation>
</comment>
<dbReference type="Gene3D" id="3.30.40.10">
    <property type="entry name" value="Zinc/RING finger domain, C3HC4 (zinc finger)"/>
    <property type="match status" value="1"/>
</dbReference>
<dbReference type="AlphaFoldDB" id="A0A814XR05"/>
<feature type="compositionally biased region" description="Polar residues" evidence="10">
    <location>
        <begin position="1"/>
        <end position="14"/>
    </location>
</feature>
<name>A0A814XR05_9BILA</name>
<dbReference type="Pfam" id="PF00097">
    <property type="entry name" value="zf-C3HC4"/>
    <property type="match status" value="1"/>
</dbReference>
<dbReference type="EMBL" id="CAJNOG010000396">
    <property type="protein sequence ID" value="CAF1219221.1"/>
    <property type="molecule type" value="Genomic_DNA"/>
</dbReference>
<dbReference type="InterPro" id="IPR013083">
    <property type="entry name" value="Znf_RING/FYVE/PHD"/>
</dbReference>